<comment type="cofactor">
    <cofactor evidence="1">
        <name>Mg(2+)</name>
        <dbReference type="ChEBI" id="CHEBI:18420"/>
    </cofactor>
</comment>
<evidence type="ECO:0000313" key="13">
    <source>
        <dbReference type="Proteomes" id="UP000027746"/>
    </source>
</evidence>
<dbReference type="Gene3D" id="3.30.310.50">
    <property type="entry name" value="Alpha-D-phosphohexomutase, C-terminal domain"/>
    <property type="match status" value="1"/>
</dbReference>
<dbReference type="GO" id="GO:0008966">
    <property type="term" value="F:phosphoglucosamine mutase activity"/>
    <property type="evidence" value="ECO:0007669"/>
    <property type="project" value="TreeGrafter"/>
</dbReference>
<keyword evidence="3" id="KW-0597">Phosphoprotein</keyword>
<feature type="domain" description="Alpha-D-phosphohexomutase alpha/beta/alpha" evidence="11">
    <location>
        <begin position="262"/>
        <end position="367"/>
    </location>
</feature>
<dbReference type="GO" id="GO:0006048">
    <property type="term" value="P:UDP-N-acetylglucosamine biosynthetic process"/>
    <property type="evidence" value="ECO:0007669"/>
    <property type="project" value="TreeGrafter"/>
</dbReference>
<name>A0A073IUV7_9RHOB</name>
<sequence>MPPKFGTSGLRGLVTELTPDLVASYVRAFVAACPQGSAVHVGWDLRPSSPAIAEVVLQTVQDCGLTAVRCGTVPTPALALAAMNAGCGAVMITGSHIPADRNGLKFYVPSGEVSKEDETQILAALDALPSLPERQGKLEDHPTCAADYVARYTAAFGDQALAGMRIGVYQHSSVARDIMVAVVQGCGGTPVPLAWSDTFIPVDTEAVDPETRSQLAAWCAEHELDALISTDGDADRPMLADASGAIVPGDVLGPLTARALGADVLCTPVSSNSMIGQMACFATIKRTRIGSPFVIAAMEDLLDENADTRVAGYEANGGFLLGFAAEAPAGPLAPLMTRDCLLPVLAPLAAARAAGQSIAEAAAALPPCFTAADRLQGIEQDRSGPFLAQLKQDAAARAAFFDSMPAEQDTDHTDGLRVTFEGGAVVHLRPSGNAPEFRCYTEAATPQAAQDLLHTHLGALRNRLG</sequence>
<dbReference type="SUPFAM" id="SSF53738">
    <property type="entry name" value="Phosphoglucomutase, first 3 domains"/>
    <property type="match status" value="3"/>
</dbReference>
<proteinExistence type="inferred from homology"/>
<dbReference type="GeneID" id="68872130"/>
<accession>A0A073IUV7</accession>
<dbReference type="OrthoDB" id="9803322at2"/>
<organism evidence="12 13">
    <name type="scientific">Pseudosulfitobacter pseudonitzschiae</name>
    <dbReference type="NCBI Taxonomy" id="1402135"/>
    <lineage>
        <taxon>Bacteria</taxon>
        <taxon>Pseudomonadati</taxon>
        <taxon>Pseudomonadota</taxon>
        <taxon>Alphaproteobacteria</taxon>
        <taxon>Rhodobacterales</taxon>
        <taxon>Roseobacteraceae</taxon>
        <taxon>Pseudosulfitobacter</taxon>
    </lineage>
</organism>
<dbReference type="PANTHER" id="PTHR42946">
    <property type="entry name" value="PHOSPHOHEXOSE MUTASE"/>
    <property type="match status" value="1"/>
</dbReference>
<dbReference type="CDD" id="cd03088">
    <property type="entry name" value="ManB"/>
    <property type="match status" value="1"/>
</dbReference>
<feature type="domain" description="Alpha-D-phosphohexomutase alpha/beta/alpha" evidence="9">
    <location>
        <begin position="4"/>
        <end position="126"/>
    </location>
</feature>
<dbReference type="GO" id="GO:0005975">
    <property type="term" value="P:carbohydrate metabolic process"/>
    <property type="evidence" value="ECO:0007669"/>
    <property type="project" value="InterPro"/>
</dbReference>
<dbReference type="PANTHER" id="PTHR42946:SF1">
    <property type="entry name" value="PHOSPHOGLUCOMUTASE (ALPHA-D-GLUCOSE-1,6-BISPHOSPHATE-DEPENDENT)"/>
    <property type="match status" value="1"/>
</dbReference>
<evidence type="ECO:0000256" key="5">
    <source>
        <dbReference type="ARBA" id="ARBA00022842"/>
    </source>
</evidence>
<keyword evidence="5 7" id="KW-0460">Magnesium</keyword>
<protein>
    <submittedName>
        <fullName evidence="12">Phosphomannomutase</fullName>
    </submittedName>
</protein>
<comment type="caution">
    <text evidence="12">The sequence shown here is derived from an EMBL/GenBank/DDBJ whole genome shotgun (WGS) entry which is preliminary data.</text>
</comment>
<evidence type="ECO:0000256" key="6">
    <source>
        <dbReference type="ARBA" id="ARBA00023235"/>
    </source>
</evidence>
<dbReference type="AlphaFoldDB" id="A0A073IUV7"/>
<reference evidence="12 13" key="1">
    <citation type="submission" date="2014-01" db="EMBL/GenBank/DDBJ databases">
        <title>Sulfitobacter sp. H3 (MCCC 1A00686) Genome Sequencing.</title>
        <authorList>
            <person name="Lai Q."/>
            <person name="Hong Z."/>
        </authorList>
    </citation>
    <scope>NUCLEOTIDE SEQUENCE [LARGE SCALE GENOMIC DNA]</scope>
    <source>
        <strain evidence="12 13">H3</strain>
    </source>
</reference>
<dbReference type="Pfam" id="PF02878">
    <property type="entry name" value="PGM_PMM_I"/>
    <property type="match status" value="1"/>
</dbReference>
<dbReference type="InterPro" id="IPR036900">
    <property type="entry name" value="A-D-PHexomutase_C_sf"/>
</dbReference>
<dbReference type="InterPro" id="IPR050060">
    <property type="entry name" value="Phosphoglucosamine_mutase"/>
</dbReference>
<evidence type="ECO:0000313" key="12">
    <source>
        <dbReference type="EMBL" id="KEJ94113.1"/>
    </source>
</evidence>
<dbReference type="InterPro" id="IPR016055">
    <property type="entry name" value="A-D-PHexomutase_a/b/a-I/II/III"/>
</dbReference>
<evidence type="ECO:0000259" key="8">
    <source>
        <dbReference type="Pfam" id="PF00408"/>
    </source>
</evidence>
<evidence type="ECO:0000256" key="3">
    <source>
        <dbReference type="ARBA" id="ARBA00022553"/>
    </source>
</evidence>
<dbReference type="RefSeq" id="WP_037930645.1">
    <property type="nucleotide sequence ID" value="NZ_CP054603.1"/>
</dbReference>
<dbReference type="InterPro" id="IPR016066">
    <property type="entry name" value="A-D-PHexomutase_CS"/>
</dbReference>
<keyword evidence="6" id="KW-0413">Isomerase</keyword>
<dbReference type="InterPro" id="IPR005845">
    <property type="entry name" value="A-D-PHexomutase_a/b/a-II"/>
</dbReference>
<evidence type="ECO:0000259" key="11">
    <source>
        <dbReference type="Pfam" id="PF02880"/>
    </source>
</evidence>
<evidence type="ECO:0000256" key="2">
    <source>
        <dbReference type="ARBA" id="ARBA00010231"/>
    </source>
</evidence>
<keyword evidence="4 7" id="KW-0479">Metal-binding</keyword>
<dbReference type="Proteomes" id="UP000027746">
    <property type="component" value="Unassembled WGS sequence"/>
</dbReference>
<dbReference type="Pfam" id="PF00408">
    <property type="entry name" value="PGM_PMM_IV"/>
    <property type="match status" value="1"/>
</dbReference>
<keyword evidence="13" id="KW-1185">Reference proteome</keyword>
<dbReference type="GO" id="GO:0005829">
    <property type="term" value="C:cytosol"/>
    <property type="evidence" value="ECO:0007669"/>
    <property type="project" value="TreeGrafter"/>
</dbReference>
<dbReference type="PROSITE" id="PS00710">
    <property type="entry name" value="PGM_PMM"/>
    <property type="match status" value="1"/>
</dbReference>
<evidence type="ECO:0000256" key="7">
    <source>
        <dbReference type="RuleBase" id="RU004326"/>
    </source>
</evidence>
<dbReference type="SUPFAM" id="SSF55957">
    <property type="entry name" value="Phosphoglucomutase, C-terminal domain"/>
    <property type="match status" value="1"/>
</dbReference>
<dbReference type="GO" id="GO:0009252">
    <property type="term" value="P:peptidoglycan biosynthetic process"/>
    <property type="evidence" value="ECO:0007669"/>
    <property type="project" value="TreeGrafter"/>
</dbReference>
<evidence type="ECO:0000259" key="9">
    <source>
        <dbReference type="Pfam" id="PF02878"/>
    </source>
</evidence>
<dbReference type="Pfam" id="PF02879">
    <property type="entry name" value="PGM_PMM_II"/>
    <property type="match status" value="1"/>
</dbReference>
<comment type="similarity">
    <text evidence="2 7">Belongs to the phosphohexose mutase family.</text>
</comment>
<dbReference type="InterPro" id="IPR005843">
    <property type="entry name" value="A-D-PHexomutase_C"/>
</dbReference>
<dbReference type="InterPro" id="IPR005846">
    <property type="entry name" value="A-D-PHexomutase_a/b/a-III"/>
</dbReference>
<feature type="domain" description="Alpha-D-phosphohexomutase alpha/beta/alpha" evidence="10">
    <location>
        <begin position="147"/>
        <end position="244"/>
    </location>
</feature>
<dbReference type="GO" id="GO:0004615">
    <property type="term" value="F:phosphomannomutase activity"/>
    <property type="evidence" value="ECO:0007669"/>
    <property type="project" value="TreeGrafter"/>
</dbReference>
<dbReference type="Pfam" id="PF02880">
    <property type="entry name" value="PGM_PMM_III"/>
    <property type="match status" value="1"/>
</dbReference>
<dbReference type="Gene3D" id="3.40.120.10">
    <property type="entry name" value="Alpha-D-Glucose-1,6-Bisphosphate, subunit A, domain 3"/>
    <property type="match status" value="3"/>
</dbReference>
<feature type="domain" description="Alpha-D-phosphohexomutase C-terminal" evidence="8">
    <location>
        <begin position="399"/>
        <end position="453"/>
    </location>
</feature>
<dbReference type="GO" id="GO:0000287">
    <property type="term" value="F:magnesium ion binding"/>
    <property type="evidence" value="ECO:0007669"/>
    <property type="project" value="InterPro"/>
</dbReference>
<evidence type="ECO:0000256" key="4">
    <source>
        <dbReference type="ARBA" id="ARBA00022723"/>
    </source>
</evidence>
<evidence type="ECO:0000259" key="10">
    <source>
        <dbReference type="Pfam" id="PF02879"/>
    </source>
</evidence>
<dbReference type="InterPro" id="IPR005844">
    <property type="entry name" value="A-D-PHexomutase_a/b/a-I"/>
</dbReference>
<evidence type="ECO:0000256" key="1">
    <source>
        <dbReference type="ARBA" id="ARBA00001946"/>
    </source>
</evidence>
<dbReference type="EMBL" id="JAMD01000018">
    <property type="protein sequence ID" value="KEJ94113.1"/>
    <property type="molecule type" value="Genomic_DNA"/>
</dbReference>
<gene>
    <name evidence="12" type="ORF">SUH3_08230</name>
</gene>